<dbReference type="InterPro" id="IPR055941">
    <property type="entry name" value="DUF7519"/>
</dbReference>
<dbReference type="EMBL" id="RKLT01000002">
    <property type="protein sequence ID" value="MBX0294990.1"/>
    <property type="molecule type" value="Genomic_DNA"/>
</dbReference>
<feature type="transmembrane region" description="Helical" evidence="1">
    <location>
        <begin position="209"/>
        <end position="230"/>
    </location>
</feature>
<feature type="transmembrane region" description="Helical" evidence="1">
    <location>
        <begin position="145"/>
        <end position="161"/>
    </location>
</feature>
<evidence type="ECO:0000313" key="3">
    <source>
        <dbReference type="Proteomes" id="UP001430455"/>
    </source>
</evidence>
<name>A0AAW4PAS0_9EURY</name>
<dbReference type="RefSeq" id="WP_220579643.1">
    <property type="nucleotide sequence ID" value="NZ_RKLT01000002.1"/>
</dbReference>
<feature type="transmembrane region" description="Helical" evidence="1">
    <location>
        <begin position="96"/>
        <end position="114"/>
    </location>
</feature>
<dbReference type="Pfam" id="PF24363">
    <property type="entry name" value="DUF7519"/>
    <property type="match status" value="1"/>
</dbReference>
<evidence type="ECO:0000256" key="1">
    <source>
        <dbReference type="SAM" id="Phobius"/>
    </source>
</evidence>
<feature type="transmembrane region" description="Helical" evidence="1">
    <location>
        <begin position="121"/>
        <end position="139"/>
    </location>
</feature>
<reference evidence="2 3" key="1">
    <citation type="submission" date="2021-06" db="EMBL/GenBank/DDBJ databases">
        <title>Halomicroarcula sp. a new haloarchaeum isolated from saline soil.</title>
        <authorList>
            <person name="Duran-Viseras A."/>
            <person name="Sanchez-Porro C."/>
            <person name="Ventosa A."/>
        </authorList>
    </citation>
    <scope>NUCLEOTIDE SEQUENCE [LARGE SCALE GENOMIC DNA]</scope>
    <source>
        <strain evidence="2 3">F27</strain>
    </source>
</reference>
<accession>A0AAW4PAS0</accession>
<dbReference type="Proteomes" id="UP001430455">
    <property type="component" value="Unassembled WGS sequence"/>
</dbReference>
<feature type="transmembrane region" description="Helical" evidence="1">
    <location>
        <begin position="37"/>
        <end position="54"/>
    </location>
</feature>
<feature type="transmembrane region" description="Helical" evidence="1">
    <location>
        <begin position="182"/>
        <end position="203"/>
    </location>
</feature>
<protein>
    <submittedName>
        <fullName evidence="2">Uncharacterized protein</fullName>
    </submittedName>
</protein>
<gene>
    <name evidence="2" type="ORF">EGH23_08890</name>
</gene>
<comment type="caution">
    <text evidence="2">The sequence shown here is derived from an EMBL/GenBank/DDBJ whole genome shotgun (WGS) entry which is preliminary data.</text>
</comment>
<evidence type="ECO:0000313" key="2">
    <source>
        <dbReference type="EMBL" id="MBX0294990.1"/>
    </source>
</evidence>
<keyword evidence="1" id="KW-0812">Transmembrane</keyword>
<organism evidence="2 3">
    <name type="scientific">Haloarcula nitratireducens</name>
    <dbReference type="NCBI Taxonomy" id="2487749"/>
    <lineage>
        <taxon>Archaea</taxon>
        <taxon>Methanobacteriati</taxon>
        <taxon>Methanobacteriota</taxon>
        <taxon>Stenosarchaea group</taxon>
        <taxon>Halobacteria</taxon>
        <taxon>Halobacteriales</taxon>
        <taxon>Haloarculaceae</taxon>
        <taxon>Haloarcula</taxon>
    </lineage>
</organism>
<keyword evidence="1" id="KW-0472">Membrane</keyword>
<feature type="transmembrane region" description="Helical" evidence="1">
    <location>
        <begin position="66"/>
        <end position="84"/>
    </location>
</feature>
<proteinExistence type="predicted"/>
<feature type="transmembrane region" description="Helical" evidence="1">
    <location>
        <begin position="12"/>
        <end position="31"/>
    </location>
</feature>
<sequence>MSEPVAHRPTPIASGLAVLLAAGATAILVRSAAQHRAVALTLLGVAILLVSGRYPDGTPWDRPARYLGTAVGALVVLAALALALTSPSTSGARLELFPALVGVVLVGLGVRPVSRRFARRFLSAGLAALVVAVALSGIFERAGPLALLAAVAAAIVAWDVGEHGISLGEQLRTDADTRSVELVHAGVSTAYGVALVVATLLLFENGATGLPLATLVALLVGAIALMAALYR</sequence>
<keyword evidence="3" id="KW-1185">Reference proteome</keyword>
<dbReference type="AlphaFoldDB" id="A0AAW4PAS0"/>
<keyword evidence="1" id="KW-1133">Transmembrane helix</keyword>